<keyword evidence="1" id="KW-1133">Transmembrane helix</keyword>
<feature type="transmembrane region" description="Helical" evidence="1">
    <location>
        <begin position="33"/>
        <end position="53"/>
    </location>
</feature>
<dbReference type="EMBL" id="BAABIY010000012">
    <property type="protein sequence ID" value="GAA5097183.1"/>
    <property type="molecule type" value="Genomic_DNA"/>
</dbReference>
<dbReference type="Proteomes" id="UP001501525">
    <property type="component" value="Unassembled WGS sequence"/>
</dbReference>
<keyword evidence="1" id="KW-0812">Transmembrane</keyword>
<name>A0ABP9MID8_9HYPH</name>
<sequence>MITLSTLKTYNTKLALSGYLLEATSPRGGEAEVGYNGLIATICVFDIIISLLAKYVIFRDEYSAECSTNDLPPVTDKKTMLIP</sequence>
<evidence type="ECO:0000313" key="2">
    <source>
        <dbReference type="EMBL" id="GAA5097183.1"/>
    </source>
</evidence>
<evidence type="ECO:0000256" key="1">
    <source>
        <dbReference type="SAM" id="Phobius"/>
    </source>
</evidence>
<organism evidence="2 3">
    <name type="scientific">Bartonella acomydis</name>
    <dbReference type="NCBI Taxonomy" id="686234"/>
    <lineage>
        <taxon>Bacteria</taxon>
        <taxon>Pseudomonadati</taxon>
        <taxon>Pseudomonadota</taxon>
        <taxon>Alphaproteobacteria</taxon>
        <taxon>Hyphomicrobiales</taxon>
        <taxon>Bartonellaceae</taxon>
        <taxon>Bartonella</taxon>
    </lineage>
</organism>
<evidence type="ECO:0008006" key="4">
    <source>
        <dbReference type="Google" id="ProtNLM"/>
    </source>
</evidence>
<protein>
    <recommendedName>
        <fullName evidence="4">Phage related protein</fullName>
    </recommendedName>
</protein>
<dbReference type="RefSeq" id="WP_345096568.1">
    <property type="nucleotide sequence ID" value="NZ_BAABIY010000012.1"/>
</dbReference>
<comment type="caution">
    <text evidence="2">The sequence shown here is derived from an EMBL/GenBank/DDBJ whole genome shotgun (WGS) entry which is preliminary data.</text>
</comment>
<gene>
    <name evidence="2" type="ORF">GCM10023260_06840</name>
</gene>
<accession>A0ABP9MID8</accession>
<proteinExistence type="predicted"/>
<keyword evidence="3" id="KW-1185">Reference proteome</keyword>
<keyword evidence="1" id="KW-0472">Membrane</keyword>
<reference evidence="3" key="1">
    <citation type="journal article" date="2019" name="Int. J. Syst. Evol. Microbiol.">
        <title>The Global Catalogue of Microorganisms (GCM) 10K type strain sequencing project: providing services to taxonomists for standard genome sequencing and annotation.</title>
        <authorList>
            <consortium name="The Broad Institute Genomics Platform"/>
            <consortium name="The Broad Institute Genome Sequencing Center for Infectious Disease"/>
            <person name="Wu L."/>
            <person name="Ma J."/>
        </authorList>
    </citation>
    <scope>NUCLEOTIDE SEQUENCE [LARGE SCALE GENOMIC DNA]</scope>
    <source>
        <strain evidence="3">JCM 17706</strain>
    </source>
</reference>
<evidence type="ECO:0000313" key="3">
    <source>
        <dbReference type="Proteomes" id="UP001501525"/>
    </source>
</evidence>